<feature type="region of interest" description="Disordered" evidence="1">
    <location>
        <begin position="234"/>
        <end position="266"/>
    </location>
</feature>
<gene>
    <name evidence="2" type="ORF">CROS1312_LOCUS1975</name>
</gene>
<dbReference type="PANTHER" id="PTHR12507">
    <property type="entry name" value="REDUCED GROWTH PHENOTYPE 1 RGP1, YEAST -RELATED"/>
    <property type="match status" value="1"/>
</dbReference>
<accession>A0A7S2TAC4</accession>
<organism evidence="2">
    <name type="scientific">Chloropicon roscoffensis</name>
    <dbReference type="NCBI Taxonomy" id="1461544"/>
    <lineage>
        <taxon>Eukaryota</taxon>
        <taxon>Viridiplantae</taxon>
        <taxon>Chlorophyta</taxon>
        <taxon>Chloropicophyceae</taxon>
        <taxon>Chloropicales</taxon>
        <taxon>Chloropicaceae</taxon>
        <taxon>Chloropicon</taxon>
    </lineage>
</organism>
<reference evidence="2" key="1">
    <citation type="submission" date="2021-01" db="EMBL/GenBank/DDBJ databases">
        <authorList>
            <person name="Corre E."/>
            <person name="Pelletier E."/>
            <person name="Niang G."/>
            <person name="Scheremetjew M."/>
            <person name="Finn R."/>
            <person name="Kale V."/>
            <person name="Holt S."/>
            <person name="Cochrane G."/>
            <person name="Meng A."/>
            <person name="Brown T."/>
            <person name="Cohen L."/>
        </authorList>
    </citation>
    <scope>NUCLEOTIDE SEQUENCE</scope>
    <source>
        <strain evidence="2">RCC2335</strain>
    </source>
</reference>
<feature type="region of interest" description="Disordered" evidence="1">
    <location>
        <begin position="43"/>
        <end position="72"/>
    </location>
</feature>
<name>A0A7S2TAC4_9CHLO</name>
<dbReference type="AlphaFoldDB" id="A0A7S2TAC4"/>
<dbReference type="Pfam" id="PF08737">
    <property type="entry name" value="Rgp1"/>
    <property type="match status" value="1"/>
</dbReference>
<evidence type="ECO:0000313" key="2">
    <source>
        <dbReference type="EMBL" id="CAD9722763.1"/>
    </source>
</evidence>
<dbReference type="EMBL" id="HBHM01002518">
    <property type="protein sequence ID" value="CAD9722763.1"/>
    <property type="molecule type" value="Transcribed_RNA"/>
</dbReference>
<dbReference type="InterPro" id="IPR014848">
    <property type="entry name" value="Rgp1"/>
</dbReference>
<feature type="compositionally biased region" description="Low complexity" evidence="1">
    <location>
        <begin position="59"/>
        <end position="72"/>
    </location>
</feature>
<sequence length="441" mass="47856">MATSCHEGCPYDFALELGRAVLTPGELCEARVRVKRLSIPAEGEGAAEDKRVGAADNAGDPSSSPRGSDDLGSVSRNEVWFDLCCYERVDPGLVEVRARDYDSGGAAGKTRKKVERVIGRSERVRHGLRISPSDPEAWFSVLIEVPEGSPPTYTGASVSYAYKLRIGAGRAVPSKKAASGFREVEKASTTFPLCFWPSQSRAGQRRQDRAQQEDGSVPFGLRVAEIADDASGLGSGFMEGSRKPSVSASAAPAGDHHPDLPSPGSSLRDYAMPDFMRYGRRSSRSGAELEDLEILSPRERESSYNIYCGEVCLVRLHVLGDLDAQPGDLIECVLDFLPSAGASCAKVSVELCSEETVLRPRQGNKARVKSSRQAYCDEEAVLHSARTSFTLSVPRESPPSFESDLVKLEWELRFAFDVLTGPSGAKGQLNWKLPVRLSLKH</sequence>
<proteinExistence type="predicted"/>
<protein>
    <submittedName>
        <fullName evidence="2">Uncharacterized protein</fullName>
    </submittedName>
</protein>
<evidence type="ECO:0000256" key="1">
    <source>
        <dbReference type="SAM" id="MobiDB-lite"/>
    </source>
</evidence>